<name>A0A7C4PJS8_9CHLR</name>
<dbReference type="InterPro" id="IPR017695">
    <property type="entry name" value="Se-dep_Mo_hydrolase_YqeB"/>
</dbReference>
<dbReference type="Gene3D" id="3.40.630.10">
    <property type="entry name" value="Zn peptidases"/>
    <property type="match status" value="1"/>
</dbReference>
<accession>A0A7C4PJS8</accession>
<proteinExistence type="predicted"/>
<evidence type="ECO:0000313" key="1">
    <source>
        <dbReference type="EMBL" id="HGS22087.1"/>
    </source>
</evidence>
<organism evidence="1">
    <name type="scientific">Anaerolinea thermolimosa</name>
    <dbReference type="NCBI Taxonomy" id="229919"/>
    <lineage>
        <taxon>Bacteria</taxon>
        <taxon>Bacillati</taxon>
        <taxon>Chloroflexota</taxon>
        <taxon>Anaerolineae</taxon>
        <taxon>Anaerolineales</taxon>
        <taxon>Anaerolineaceae</taxon>
        <taxon>Anaerolinea</taxon>
    </lineage>
</organism>
<protein>
    <submittedName>
        <fullName evidence="1">EF2563 family selenium-dependent molybdenum hydroxylase system protein</fullName>
    </submittedName>
</protein>
<gene>
    <name evidence="1" type="ORF">ENT37_09480</name>
</gene>
<dbReference type="EMBL" id="DSYK01000461">
    <property type="protein sequence ID" value="HGS22087.1"/>
    <property type="molecule type" value="Genomic_DNA"/>
</dbReference>
<comment type="caution">
    <text evidence="1">The sequence shown here is derived from an EMBL/GenBank/DDBJ whole genome shotgun (WGS) entry which is preliminary data.</text>
</comment>
<reference evidence="1" key="1">
    <citation type="journal article" date="2020" name="mSystems">
        <title>Genome- and Community-Level Interaction Insights into Carbon Utilization and Element Cycling Functions of Hydrothermarchaeota in Hydrothermal Sediment.</title>
        <authorList>
            <person name="Zhou Z."/>
            <person name="Liu Y."/>
            <person name="Xu W."/>
            <person name="Pan J."/>
            <person name="Luo Z.H."/>
            <person name="Li M."/>
        </authorList>
    </citation>
    <scope>NUCLEOTIDE SEQUENCE [LARGE SCALE GENOMIC DNA]</scope>
    <source>
        <strain evidence="1">SpSt-573</strain>
    </source>
</reference>
<sequence>MKRLRIIVRGGGDLASGVALRCFRAGWNVLVTELEKPLAVRRLVSFSQAIYDLVSFVEEVRGVRVESIDEVERAIASGDLPVIIDPDCTIRKFFHPDVIVDARMQKKDPHFPFDEIPLYIGLGPGFIARKNCHVVVETVRGPFLGRVIWEGAAEADTGLPDPVHGMRETRVLRSPADGILIPIARIGDLVDQGDPIAEVNGQVVLSPFAGVIRGLIHEGLPVTRGMKIGDVDPRKDPRLCKLVSDKALAVGGGVLEAILMVFNHEKK</sequence>
<dbReference type="NCBIfam" id="TIGR03309">
    <property type="entry name" value="matur_yqeB"/>
    <property type="match status" value="1"/>
</dbReference>
<dbReference type="AlphaFoldDB" id="A0A7C4PJS8"/>